<organism evidence="2 3">
    <name type="scientific">Cirrhinus mrigala</name>
    <name type="common">Mrigala</name>
    <dbReference type="NCBI Taxonomy" id="683832"/>
    <lineage>
        <taxon>Eukaryota</taxon>
        <taxon>Metazoa</taxon>
        <taxon>Chordata</taxon>
        <taxon>Craniata</taxon>
        <taxon>Vertebrata</taxon>
        <taxon>Euteleostomi</taxon>
        <taxon>Actinopterygii</taxon>
        <taxon>Neopterygii</taxon>
        <taxon>Teleostei</taxon>
        <taxon>Ostariophysi</taxon>
        <taxon>Cypriniformes</taxon>
        <taxon>Cyprinidae</taxon>
        <taxon>Labeoninae</taxon>
        <taxon>Labeonini</taxon>
        <taxon>Cirrhinus</taxon>
    </lineage>
</organism>
<dbReference type="Proteomes" id="UP001529510">
    <property type="component" value="Unassembled WGS sequence"/>
</dbReference>
<comment type="caution">
    <text evidence="2">The sequence shown here is derived from an EMBL/GenBank/DDBJ whole genome shotgun (WGS) entry which is preliminary data.</text>
</comment>
<reference evidence="2 3" key="1">
    <citation type="submission" date="2024-05" db="EMBL/GenBank/DDBJ databases">
        <title>Genome sequencing and assembly of Indian major carp, Cirrhinus mrigala (Hamilton, 1822).</title>
        <authorList>
            <person name="Mohindra V."/>
            <person name="Chowdhury L.M."/>
            <person name="Lal K."/>
            <person name="Jena J.K."/>
        </authorList>
    </citation>
    <scope>NUCLEOTIDE SEQUENCE [LARGE SCALE GENOMIC DNA]</scope>
    <source>
        <strain evidence="2">CM1030</strain>
        <tissue evidence="2">Blood</tissue>
    </source>
</reference>
<keyword evidence="3" id="KW-1185">Reference proteome</keyword>
<feature type="non-terminal residue" evidence="2">
    <location>
        <position position="1"/>
    </location>
</feature>
<dbReference type="AlphaFoldDB" id="A0ABD0QSQ5"/>
<evidence type="ECO:0000313" key="3">
    <source>
        <dbReference type="Proteomes" id="UP001529510"/>
    </source>
</evidence>
<evidence type="ECO:0000313" key="2">
    <source>
        <dbReference type="EMBL" id="KAL0189251.1"/>
    </source>
</evidence>
<dbReference type="EMBL" id="JAMKFB020000007">
    <property type="protein sequence ID" value="KAL0189251.1"/>
    <property type="molecule type" value="Genomic_DNA"/>
</dbReference>
<sequence length="121" mass="13986">DYAYFDTGFAPEHHMQQDASSQYGYHMRAKRHRKITGPTREQKIQIHFNITASIPLPLSRNDSAEVVNQRRLLRALEQLTNRLKRTLSKQPFSTFHVSSEMIVADPKSLESKKATLYCRPG</sequence>
<protein>
    <submittedName>
        <fullName evidence="2">Uncharacterized protein</fullName>
    </submittedName>
</protein>
<feature type="region of interest" description="Disordered" evidence="1">
    <location>
        <begin position="15"/>
        <end position="37"/>
    </location>
</feature>
<gene>
    <name evidence="2" type="ORF">M9458_016350</name>
</gene>
<feature type="non-terminal residue" evidence="2">
    <location>
        <position position="121"/>
    </location>
</feature>
<name>A0ABD0QSQ5_CIRMR</name>
<accession>A0ABD0QSQ5</accession>
<proteinExistence type="predicted"/>
<evidence type="ECO:0000256" key="1">
    <source>
        <dbReference type="SAM" id="MobiDB-lite"/>
    </source>
</evidence>